<keyword evidence="3" id="KW-1185">Reference proteome</keyword>
<evidence type="ECO:0000256" key="1">
    <source>
        <dbReference type="SAM" id="MobiDB-lite"/>
    </source>
</evidence>
<feature type="region of interest" description="Disordered" evidence="1">
    <location>
        <begin position="36"/>
        <end position="78"/>
    </location>
</feature>
<reference evidence="2 3" key="2">
    <citation type="journal article" date="2013" name="PLoS Genet.">
        <title>Comparative genome structure, secondary metabolite, and effector coding capacity across Cochliobolus pathogens.</title>
        <authorList>
            <person name="Condon B.J."/>
            <person name="Leng Y."/>
            <person name="Wu D."/>
            <person name="Bushley K.E."/>
            <person name="Ohm R.A."/>
            <person name="Otillar R."/>
            <person name="Martin J."/>
            <person name="Schackwitz W."/>
            <person name="Grimwood J."/>
            <person name="MohdZainudin N."/>
            <person name="Xue C."/>
            <person name="Wang R."/>
            <person name="Manning V.A."/>
            <person name="Dhillon B."/>
            <person name="Tu Z.J."/>
            <person name="Steffenson B.J."/>
            <person name="Salamov A."/>
            <person name="Sun H."/>
            <person name="Lowry S."/>
            <person name="LaButti K."/>
            <person name="Han J."/>
            <person name="Copeland A."/>
            <person name="Lindquist E."/>
            <person name="Barry K."/>
            <person name="Schmutz J."/>
            <person name="Baker S.E."/>
            <person name="Ciuffetti L.M."/>
            <person name="Grigoriev I.V."/>
            <person name="Zhong S."/>
            <person name="Turgeon B.G."/>
        </authorList>
    </citation>
    <scope>NUCLEOTIDE SEQUENCE [LARGE SCALE GENOMIC DNA]</scope>
    <source>
        <strain evidence="3">28A</strain>
    </source>
</reference>
<evidence type="ECO:0000313" key="3">
    <source>
        <dbReference type="Proteomes" id="UP000016935"/>
    </source>
</evidence>
<dbReference type="Proteomes" id="UP000016935">
    <property type="component" value="Unassembled WGS sequence"/>
</dbReference>
<dbReference type="GeneID" id="19403838"/>
<name>R0IA86_EXST2</name>
<sequence>MCRACSIVKSTTRLCSWRSSHSDIPSEVEMKDFLASTTSRETTSQPPLPCSSTSTVSTSTASTSTTSTSTTSPYDDELGPTMRAAVFQDAAIFENAGPERPEETSCGGGGGDGNDDNNGDGHDAKSGIWYVHGKKVASFQVLCKDDDEDDDEDEDAGNKARAKARARARAKARASWGVWLFWQRLWYKAR</sequence>
<dbReference type="HOGENOM" id="CLU_1428800_0_0_1"/>
<dbReference type="AlphaFoldDB" id="R0IA86"/>
<organism evidence="2 3">
    <name type="scientific">Exserohilum turcicum (strain 28A)</name>
    <name type="common">Northern leaf blight fungus</name>
    <name type="synonym">Setosphaeria turcica</name>
    <dbReference type="NCBI Taxonomy" id="671987"/>
    <lineage>
        <taxon>Eukaryota</taxon>
        <taxon>Fungi</taxon>
        <taxon>Dikarya</taxon>
        <taxon>Ascomycota</taxon>
        <taxon>Pezizomycotina</taxon>
        <taxon>Dothideomycetes</taxon>
        <taxon>Pleosporomycetidae</taxon>
        <taxon>Pleosporales</taxon>
        <taxon>Pleosporineae</taxon>
        <taxon>Pleosporaceae</taxon>
        <taxon>Exserohilum</taxon>
    </lineage>
</organism>
<accession>R0IA86</accession>
<proteinExistence type="predicted"/>
<dbReference type="EMBL" id="KB908844">
    <property type="protein sequence ID" value="EOA82385.1"/>
    <property type="molecule type" value="Genomic_DNA"/>
</dbReference>
<gene>
    <name evidence="2" type="ORF">SETTUDRAFT_33965</name>
</gene>
<feature type="region of interest" description="Disordered" evidence="1">
    <location>
        <begin position="93"/>
        <end position="125"/>
    </location>
</feature>
<feature type="compositionally biased region" description="Polar residues" evidence="1">
    <location>
        <begin position="36"/>
        <end position="45"/>
    </location>
</feature>
<protein>
    <submittedName>
        <fullName evidence="2">Uncharacterized protein</fullName>
    </submittedName>
</protein>
<feature type="compositionally biased region" description="Low complexity" evidence="1">
    <location>
        <begin position="51"/>
        <end position="72"/>
    </location>
</feature>
<reference evidence="2 3" key="1">
    <citation type="journal article" date="2012" name="PLoS Pathog.">
        <title>Diverse lifestyles and strategies of plant pathogenesis encoded in the genomes of eighteen Dothideomycetes fungi.</title>
        <authorList>
            <person name="Ohm R.A."/>
            <person name="Feau N."/>
            <person name="Henrissat B."/>
            <person name="Schoch C.L."/>
            <person name="Horwitz B.A."/>
            <person name="Barry K.W."/>
            <person name="Condon B.J."/>
            <person name="Copeland A.C."/>
            <person name="Dhillon B."/>
            <person name="Glaser F."/>
            <person name="Hesse C.N."/>
            <person name="Kosti I."/>
            <person name="LaButti K."/>
            <person name="Lindquist E.A."/>
            <person name="Lucas S."/>
            <person name="Salamov A.A."/>
            <person name="Bradshaw R.E."/>
            <person name="Ciuffetti L."/>
            <person name="Hamelin R.C."/>
            <person name="Kema G.H.J."/>
            <person name="Lawrence C."/>
            <person name="Scott J.A."/>
            <person name="Spatafora J.W."/>
            <person name="Turgeon B.G."/>
            <person name="de Wit P.J.G.M."/>
            <person name="Zhong S."/>
            <person name="Goodwin S.B."/>
            <person name="Grigoriev I.V."/>
        </authorList>
    </citation>
    <scope>NUCLEOTIDE SEQUENCE [LARGE SCALE GENOMIC DNA]</scope>
    <source>
        <strain evidence="3">28A</strain>
    </source>
</reference>
<dbReference type="RefSeq" id="XP_008029407.1">
    <property type="nucleotide sequence ID" value="XM_008031216.1"/>
</dbReference>
<evidence type="ECO:0000313" key="2">
    <source>
        <dbReference type="EMBL" id="EOA82385.1"/>
    </source>
</evidence>